<dbReference type="Gene3D" id="1.20.1280.50">
    <property type="match status" value="1"/>
</dbReference>
<dbReference type="PROSITE" id="PS50082">
    <property type="entry name" value="WD_REPEATS_2"/>
    <property type="match status" value="6"/>
</dbReference>
<dbReference type="Pfam" id="PF00646">
    <property type="entry name" value="F-box"/>
    <property type="match status" value="1"/>
</dbReference>
<feature type="repeat" description="WD" evidence="3">
    <location>
        <begin position="482"/>
        <end position="521"/>
    </location>
</feature>
<keyword evidence="1 3" id="KW-0853">WD repeat</keyword>
<gene>
    <name evidence="6" type="ORF">SOCG_04547</name>
</gene>
<dbReference type="GO" id="GO:1903467">
    <property type="term" value="P:negative regulation of mitotic DNA replication initiation"/>
    <property type="evidence" value="ECO:0007669"/>
    <property type="project" value="EnsemblFungi"/>
</dbReference>
<feature type="compositionally biased region" description="Polar residues" evidence="4">
    <location>
        <begin position="1"/>
        <end position="23"/>
    </location>
</feature>
<dbReference type="AlphaFoldDB" id="S9Q6N6"/>
<evidence type="ECO:0000256" key="1">
    <source>
        <dbReference type="ARBA" id="ARBA00022574"/>
    </source>
</evidence>
<dbReference type="InterPro" id="IPR019775">
    <property type="entry name" value="WD40_repeat_CS"/>
</dbReference>
<sequence length="686" mass="78656">MSSNYFSENSASNINESLMNSNPATPPEPSDTTALPERLQDSFIASSQRKNQSRYESYPLRKSAVPESLKQFNVNSGDVSYRFYDMASSEDVREFDVSLIPQKNHLLSQPSSLPGRINLRHRKRICRRNDVSSTSNSYAIPPSPKVEAPLTPISQRGSPFHSSSQSEPLSLTSIAEKYQSLPENVQAYTFFQLLRSCDRRSMRPLMNRCDLLLKKDLLAYLPNFIVREILGYLDIQSFLTAALVHKKWRDIISSFTWYWRLQFENSGFSVDMEDWNYAYPVKSPPPFLHNNHIADEYYYHIFKRHYLKKQRWISPSIPPSHLSFPVHDSDRMITFLRIHKNKIVISSESGSIQIHNAITGALEARLEGHKDGVWAVKIHGNTLVSGSLDKTIRVWNIKTGKCTHIFRGHTSTIRCLEILSPKRVLRDGRIVTEPSRPYIVSGSRDHTLRVWKFPEEQDPHYLPSESTSIEQWEKNPYYVHTLMGHTESVRCISGYGDILVSGSYDYSIRVWRISTGECLCHLRGHSLRVYSVLYEPEKNICISSSMDKTVKVWDLRTRACLYTLEGHSLPVTLLNVVQDRLISGSADSTIRVWDLNSGTQQMVMHANGGYIRTLQGDEHKIISSNDGSLKLWDIRTGKLLKYLLTDVSGIWQVHYDDNRCVAAVQRGNQAYLEVFNFFGRDSKCEV</sequence>
<dbReference type="PANTHER" id="PTHR19848">
    <property type="entry name" value="WD40 REPEAT PROTEIN"/>
    <property type="match status" value="1"/>
</dbReference>
<feature type="region of interest" description="Disordered" evidence="4">
    <location>
        <begin position="1"/>
        <end position="37"/>
    </location>
</feature>
<dbReference type="InterPro" id="IPR036047">
    <property type="entry name" value="F-box-like_dom_sf"/>
</dbReference>
<feature type="repeat" description="WD" evidence="3">
    <location>
        <begin position="623"/>
        <end position="642"/>
    </location>
</feature>
<name>S9Q6N6_SCHOY</name>
<dbReference type="HOGENOM" id="CLU_000288_103_3_1"/>
<dbReference type="PROSITE" id="PS00678">
    <property type="entry name" value="WD_REPEATS_1"/>
    <property type="match status" value="3"/>
</dbReference>
<evidence type="ECO:0000256" key="2">
    <source>
        <dbReference type="ARBA" id="ARBA00022737"/>
    </source>
</evidence>
<evidence type="ECO:0000256" key="3">
    <source>
        <dbReference type="PROSITE-ProRule" id="PRU00221"/>
    </source>
</evidence>
<accession>S9Q6N6</accession>
<dbReference type="PRINTS" id="PR00320">
    <property type="entry name" value="GPROTEINBRPT"/>
</dbReference>
<dbReference type="Proteomes" id="UP000016088">
    <property type="component" value="Unassembled WGS sequence"/>
</dbReference>
<dbReference type="EMBL" id="KE503206">
    <property type="protein sequence ID" value="EPX75303.1"/>
    <property type="molecule type" value="Genomic_DNA"/>
</dbReference>
<dbReference type="PROSITE" id="PS50294">
    <property type="entry name" value="WD_REPEATS_REGION"/>
    <property type="match status" value="4"/>
</dbReference>
<dbReference type="OrthoDB" id="190105at2759"/>
<dbReference type="InterPro" id="IPR020472">
    <property type="entry name" value="WD40_PAC1"/>
</dbReference>
<feature type="repeat" description="WD" evidence="3">
    <location>
        <begin position="366"/>
        <end position="405"/>
    </location>
</feature>
<organism evidence="6 7">
    <name type="scientific">Schizosaccharomyces octosporus (strain yFS286)</name>
    <name type="common">Fission yeast</name>
    <name type="synonym">Octosporomyces octosporus</name>
    <dbReference type="NCBI Taxonomy" id="483514"/>
    <lineage>
        <taxon>Eukaryota</taxon>
        <taxon>Fungi</taxon>
        <taxon>Dikarya</taxon>
        <taxon>Ascomycota</taxon>
        <taxon>Taphrinomycotina</taxon>
        <taxon>Schizosaccharomycetes</taxon>
        <taxon>Schizosaccharomycetales</taxon>
        <taxon>Schizosaccharomycetaceae</taxon>
        <taxon>Schizosaccharomyces</taxon>
    </lineage>
</organism>
<dbReference type="PANTHER" id="PTHR19848:SF8">
    <property type="entry name" value="F-BOX AND WD REPEAT DOMAIN CONTAINING 7"/>
    <property type="match status" value="1"/>
</dbReference>
<dbReference type="OMA" id="KTTKIWF"/>
<dbReference type="CDD" id="cd00200">
    <property type="entry name" value="WD40"/>
    <property type="match status" value="1"/>
</dbReference>
<dbReference type="RefSeq" id="XP_013017747.1">
    <property type="nucleotide sequence ID" value="XM_013162293.1"/>
</dbReference>
<evidence type="ECO:0000313" key="7">
    <source>
        <dbReference type="Proteomes" id="UP000016088"/>
    </source>
</evidence>
<keyword evidence="2" id="KW-0677">Repeat</keyword>
<dbReference type="GO" id="GO:1990756">
    <property type="term" value="F:ubiquitin-like ligase-substrate adaptor activity"/>
    <property type="evidence" value="ECO:0007669"/>
    <property type="project" value="EnsemblFungi"/>
</dbReference>
<dbReference type="VEuPathDB" id="FungiDB:SOCG_04547"/>
<dbReference type="SUPFAM" id="SSF81383">
    <property type="entry name" value="F-box domain"/>
    <property type="match status" value="1"/>
</dbReference>
<proteinExistence type="predicted"/>
<evidence type="ECO:0000256" key="4">
    <source>
        <dbReference type="SAM" id="MobiDB-lite"/>
    </source>
</evidence>
<keyword evidence="7" id="KW-1185">Reference proteome</keyword>
<dbReference type="Gene3D" id="2.130.10.10">
    <property type="entry name" value="YVTN repeat-like/Quinoprotein amine dehydrogenase"/>
    <property type="match status" value="1"/>
</dbReference>
<dbReference type="InterPro" id="IPR001810">
    <property type="entry name" value="F-box_dom"/>
</dbReference>
<dbReference type="SMART" id="SM00256">
    <property type="entry name" value="FBOX"/>
    <property type="match status" value="1"/>
</dbReference>
<evidence type="ECO:0000313" key="6">
    <source>
        <dbReference type="EMBL" id="EPX75303.1"/>
    </source>
</evidence>
<dbReference type="InterPro" id="IPR036322">
    <property type="entry name" value="WD40_repeat_dom_sf"/>
</dbReference>
<dbReference type="GO" id="GO:0019005">
    <property type="term" value="C:SCF ubiquitin ligase complex"/>
    <property type="evidence" value="ECO:0007669"/>
    <property type="project" value="EnsemblFungi"/>
</dbReference>
<dbReference type="SMART" id="SM00320">
    <property type="entry name" value="WD40"/>
    <property type="match status" value="7"/>
</dbReference>
<dbReference type="Pfam" id="PF00400">
    <property type="entry name" value="WD40"/>
    <property type="match status" value="5"/>
</dbReference>
<feature type="repeat" description="WD" evidence="3">
    <location>
        <begin position="434"/>
        <end position="461"/>
    </location>
</feature>
<dbReference type="eggNOG" id="KOG0274">
    <property type="taxonomic scope" value="Eukaryota"/>
</dbReference>
<protein>
    <submittedName>
        <fullName evidence="6">F-box/WD repeat protein Pop2</fullName>
    </submittedName>
</protein>
<dbReference type="SUPFAM" id="SSF63825">
    <property type="entry name" value="YWTD domain"/>
    <property type="match status" value="1"/>
</dbReference>
<reference evidence="6 7" key="1">
    <citation type="journal article" date="2011" name="Science">
        <title>Comparative functional genomics of the fission yeasts.</title>
        <authorList>
            <person name="Rhind N."/>
            <person name="Chen Z."/>
            <person name="Yassour M."/>
            <person name="Thompson D.A."/>
            <person name="Haas B.J."/>
            <person name="Habib N."/>
            <person name="Wapinski I."/>
            <person name="Roy S."/>
            <person name="Lin M.F."/>
            <person name="Heiman D.I."/>
            <person name="Young S.K."/>
            <person name="Furuya K."/>
            <person name="Guo Y."/>
            <person name="Pidoux A."/>
            <person name="Chen H.M."/>
            <person name="Robbertse B."/>
            <person name="Goldberg J.M."/>
            <person name="Aoki K."/>
            <person name="Bayne E.H."/>
            <person name="Berlin A.M."/>
            <person name="Desjardins C.A."/>
            <person name="Dobbs E."/>
            <person name="Dukaj L."/>
            <person name="Fan L."/>
            <person name="FitzGerald M.G."/>
            <person name="French C."/>
            <person name="Gujja S."/>
            <person name="Hansen K."/>
            <person name="Keifenheim D."/>
            <person name="Levin J.Z."/>
            <person name="Mosher R.A."/>
            <person name="Mueller C.A."/>
            <person name="Pfiffner J."/>
            <person name="Priest M."/>
            <person name="Russ C."/>
            <person name="Smialowska A."/>
            <person name="Swoboda P."/>
            <person name="Sykes S.M."/>
            <person name="Vaughn M."/>
            <person name="Vengrova S."/>
            <person name="Yoder R."/>
            <person name="Zeng Q."/>
            <person name="Allshire R."/>
            <person name="Baulcombe D."/>
            <person name="Birren B.W."/>
            <person name="Brown W."/>
            <person name="Ekwall K."/>
            <person name="Kellis M."/>
            <person name="Leatherwood J."/>
            <person name="Levin H."/>
            <person name="Margalit H."/>
            <person name="Martienssen R."/>
            <person name="Nieduszynski C.A."/>
            <person name="Spatafora J.W."/>
            <person name="Friedman N."/>
            <person name="Dalgaard J.Z."/>
            <person name="Baumann P."/>
            <person name="Niki H."/>
            <person name="Regev A."/>
            <person name="Nusbaum C."/>
        </authorList>
    </citation>
    <scope>NUCLEOTIDE SEQUENCE [LARGE SCALE GENOMIC DNA]</scope>
    <source>
        <strain evidence="7">yFS286</strain>
    </source>
</reference>
<dbReference type="InterPro" id="IPR015943">
    <property type="entry name" value="WD40/YVTN_repeat-like_dom_sf"/>
</dbReference>
<evidence type="ECO:0000259" key="5">
    <source>
        <dbReference type="PROSITE" id="PS50181"/>
    </source>
</evidence>
<dbReference type="InterPro" id="IPR001680">
    <property type="entry name" value="WD40_rpt"/>
</dbReference>
<feature type="repeat" description="WD" evidence="3">
    <location>
        <begin position="522"/>
        <end position="563"/>
    </location>
</feature>
<dbReference type="SUPFAM" id="SSF50978">
    <property type="entry name" value="WD40 repeat-like"/>
    <property type="match status" value="1"/>
</dbReference>
<dbReference type="PROSITE" id="PS50181">
    <property type="entry name" value="FBOX"/>
    <property type="match status" value="1"/>
</dbReference>
<dbReference type="GeneID" id="25033509"/>
<feature type="domain" description="F-box" evidence="5">
    <location>
        <begin position="215"/>
        <end position="262"/>
    </location>
</feature>
<feature type="repeat" description="WD" evidence="3">
    <location>
        <begin position="564"/>
        <end position="603"/>
    </location>
</feature>